<name>A0AAD6D0R2_9EURO</name>
<dbReference type="EMBL" id="JAQIZZ010000003">
    <property type="protein sequence ID" value="KAJ5546903.1"/>
    <property type="molecule type" value="Genomic_DNA"/>
</dbReference>
<evidence type="ECO:0000313" key="1">
    <source>
        <dbReference type="EMBL" id="KAJ5546903.1"/>
    </source>
</evidence>
<reference evidence="1 2" key="1">
    <citation type="journal article" date="2023" name="IMA Fungus">
        <title>Comparative genomic study of the Penicillium genus elucidates a diverse pangenome and 15 lateral gene transfer events.</title>
        <authorList>
            <person name="Petersen C."/>
            <person name="Sorensen T."/>
            <person name="Nielsen M.R."/>
            <person name="Sondergaard T.E."/>
            <person name="Sorensen J.L."/>
            <person name="Fitzpatrick D.A."/>
            <person name="Frisvad J.C."/>
            <person name="Nielsen K.L."/>
        </authorList>
    </citation>
    <scope>NUCLEOTIDE SEQUENCE [LARGE SCALE GENOMIC DNA]</scope>
    <source>
        <strain evidence="1 2">IBT 35679</strain>
    </source>
</reference>
<dbReference type="Proteomes" id="UP001220324">
    <property type="component" value="Unassembled WGS sequence"/>
</dbReference>
<keyword evidence="2" id="KW-1185">Reference proteome</keyword>
<dbReference type="AlphaFoldDB" id="A0AAD6D0R2"/>
<protein>
    <submittedName>
        <fullName evidence="1">Uncharacterized protein</fullName>
    </submittedName>
</protein>
<evidence type="ECO:0000313" key="2">
    <source>
        <dbReference type="Proteomes" id="UP001220324"/>
    </source>
</evidence>
<accession>A0AAD6D0R2</accession>
<comment type="caution">
    <text evidence="1">The sequence shown here is derived from an EMBL/GenBank/DDBJ whole genome shotgun (WGS) entry which is preliminary data.</text>
</comment>
<proteinExistence type="predicted"/>
<sequence>MQSHQDIFVLVWHLFFYTKPAFITTWDESLFSRWSGVPFLSPPAPVLNKSLAAKVQEASRHPWGLIDHHLYLAAIERGRDYPTRLDGCMLQEDERFRNVCLDELLDIDASARSFSTYPHLITFMNMPMLPLSTLAPLTEQKLVLGFDLQRQHLLGYFFESAPDDLTDLCYIWHQGQLIIDIHIDRFLEMYQFTVKSHLEICGVGMFRYFRESKRELPTGMDLVVTIQFAQFLHDFAELVWGDNSDEFRCQHADFEDDLRTLLSKASWESWFAVRDGLTLQQYRQKKMDKMSQLASCDLLFDRPSTVPSIPSAPPLPVISSLFAKPRTASVLHTMAPVLEQLQSVQTQMLQAFFALMYVFALIP</sequence>
<organism evidence="1 2">
    <name type="scientific">Penicillium frequentans</name>
    <dbReference type="NCBI Taxonomy" id="3151616"/>
    <lineage>
        <taxon>Eukaryota</taxon>
        <taxon>Fungi</taxon>
        <taxon>Dikarya</taxon>
        <taxon>Ascomycota</taxon>
        <taxon>Pezizomycotina</taxon>
        <taxon>Eurotiomycetes</taxon>
        <taxon>Eurotiomycetidae</taxon>
        <taxon>Eurotiales</taxon>
        <taxon>Aspergillaceae</taxon>
        <taxon>Penicillium</taxon>
    </lineage>
</organism>
<gene>
    <name evidence="1" type="ORF">N7494_004488</name>
</gene>